<feature type="region of interest" description="Disordered" evidence="1">
    <location>
        <begin position="127"/>
        <end position="182"/>
    </location>
</feature>
<reference evidence="2" key="1">
    <citation type="submission" date="2022-05" db="EMBL/GenBank/DDBJ databases">
        <title>Schlegelella sp. nov., isolated from mangrove soil.</title>
        <authorList>
            <person name="Liu Y."/>
            <person name="Ge X."/>
            <person name="Liu W."/>
        </authorList>
    </citation>
    <scope>NUCLEOTIDE SEQUENCE</scope>
    <source>
        <strain evidence="2">S2-27</strain>
    </source>
</reference>
<comment type="caution">
    <text evidence="2">The sequence shown here is derived from an EMBL/GenBank/DDBJ whole genome shotgun (WGS) entry which is preliminary data.</text>
</comment>
<accession>A0ABT0YLG9</accession>
<gene>
    <name evidence="2" type="ORF">M8A51_08550</name>
</gene>
<dbReference type="EMBL" id="JAMKFE010000004">
    <property type="protein sequence ID" value="MCM5679580.1"/>
    <property type="molecule type" value="Genomic_DNA"/>
</dbReference>
<keyword evidence="3" id="KW-1185">Reference proteome</keyword>
<organism evidence="2 3">
    <name type="scientific">Caldimonas mangrovi</name>
    <dbReference type="NCBI Taxonomy" id="2944811"/>
    <lineage>
        <taxon>Bacteria</taxon>
        <taxon>Pseudomonadati</taxon>
        <taxon>Pseudomonadota</taxon>
        <taxon>Betaproteobacteria</taxon>
        <taxon>Burkholderiales</taxon>
        <taxon>Sphaerotilaceae</taxon>
        <taxon>Caldimonas</taxon>
    </lineage>
</organism>
<proteinExistence type="predicted"/>
<sequence length="251" mass="27818">MAPSFDGEGQLIGAINAWAAWQPKPQQPQPQERAARLASYSTAFALTQNTFRSANNVATLAAKADKWFISFYETRRQAVLKEAHKRGTALLKATVLPALGNSSNVAFREGRKVPQGDEHNPQYAARSTRRLAVQPVTRSKASRPTVPCTTRSRRGTRGTRTPTSTSTRRRSPTTSVVEHKGQHGLEFHWRSRLREWTYGVAGLSRHTPAWIGERLSVRHHHGTHAAGEAYREVLHGVVPPGTGYVGSLWQT</sequence>
<evidence type="ECO:0000313" key="3">
    <source>
        <dbReference type="Proteomes" id="UP001165541"/>
    </source>
</evidence>
<evidence type="ECO:0000256" key="1">
    <source>
        <dbReference type="SAM" id="MobiDB-lite"/>
    </source>
</evidence>
<evidence type="ECO:0000313" key="2">
    <source>
        <dbReference type="EMBL" id="MCM5679580.1"/>
    </source>
</evidence>
<protein>
    <submittedName>
        <fullName evidence="2">Uncharacterized protein</fullName>
    </submittedName>
</protein>
<name>A0ABT0YLG9_9BURK</name>
<dbReference type="Proteomes" id="UP001165541">
    <property type="component" value="Unassembled WGS sequence"/>
</dbReference>
<dbReference type="RefSeq" id="WP_251777781.1">
    <property type="nucleotide sequence ID" value="NZ_JAMKFE010000004.1"/>
</dbReference>